<feature type="domain" description="THH1/TOM1/TOM3" evidence="7">
    <location>
        <begin position="73"/>
        <end position="180"/>
    </location>
</feature>
<evidence type="ECO:0000313" key="9">
    <source>
        <dbReference type="Proteomes" id="UP000823388"/>
    </source>
</evidence>
<evidence type="ECO:0000313" key="8">
    <source>
        <dbReference type="EMBL" id="KAG2600753.1"/>
    </source>
</evidence>
<evidence type="ECO:0000256" key="4">
    <source>
        <dbReference type="ARBA" id="ARBA00022989"/>
    </source>
</evidence>
<dbReference type="EMBL" id="CM029045">
    <property type="protein sequence ID" value="KAG2600753.1"/>
    <property type="molecule type" value="Genomic_DNA"/>
</dbReference>
<feature type="transmembrane region" description="Helical" evidence="6">
    <location>
        <begin position="216"/>
        <end position="236"/>
    </location>
</feature>
<keyword evidence="4 6" id="KW-1133">Transmembrane helix</keyword>
<protein>
    <recommendedName>
        <fullName evidence="7">THH1/TOM1/TOM3 domain-containing protein</fullName>
    </recommendedName>
</protein>
<feature type="transmembrane region" description="Helical" evidence="6">
    <location>
        <begin position="297"/>
        <end position="324"/>
    </location>
</feature>
<evidence type="ECO:0000256" key="6">
    <source>
        <dbReference type="SAM" id="Phobius"/>
    </source>
</evidence>
<accession>A0A8T0SV24</accession>
<feature type="domain" description="THH1/TOM1/TOM3" evidence="7">
    <location>
        <begin position="223"/>
        <end position="365"/>
    </location>
</feature>
<feature type="transmembrane region" description="Helical" evidence="6">
    <location>
        <begin position="256"/>
        <end position="276"/>
    </location>
</feature>
<dbReference type="PANTHER" id="PTHR31142:SF4">
    <property type="entry name" value="OS01G0751300 PROTEIN"/>
    <property type="match status" value="1"/>
</dbReference>
<evidence type="ECO:0000256" key="1">
    <source>
        <dbReference type="ARBA" id="ARBA00004128"/>
    </source>
</evidence>
<comment type="similarity">
    <text evidence="2">Belongs to the plant tobamovirus multiplication TOM1 protein family.</text>
</comment>
<organism evidence="8 9">
    <name type="scientific">Panicum virgatum</name>
    <name type="common">Blackwell switchgrass</name>
    <dbReference type="NCBI Taxonomy" id="38727"/>
    <lineage>
        <taxon>Eukaryota</taxon>
        <taxon>Viridiplantae</taxon>
        <taxon>Streptophyta</taxon>
        <taxon>Embryophyta</taxon>
        <taxon>Tracheophyta</taxon>
        <taxon>Spermatophyta</taxon>
        <taxon>Magnoliopsida</taxon>
        <taxon>Liliopsida</taxon>
        <taxon>Poales</taxon>
        <taxon>Poaceae</taxon>
        <taxon>PACMAD clade</taxon>
        <taxon>Panicoideae</taxon>
        <taxon>Panicodae</taxon>
        <taxon>Paniceae</taxon>
        <taxon>Panicinae</taxon>
        <taxon>Panicum</taxon>
        <taxon>Panicum sect. Hiantes</taxon>
    </lineage>
</organism>
<feature type="transmembrane region" description="Helical" evidence="6">
    <location>
        <begin position="68"/>
        <end position="85"/>
    </location>
</feature>
<feature type="transmembrane region" description="Helical" evidence="6">
    <location>
        <begin position="330"/>
        <end position="355"/>
    </location>
</feature>
<proteinExistence type="inferred from homology"/>
<gene>
    <name evidence="8" type="ORF">PVAP13_5KG541200</name>
</gene>
<evidence type="ECO:0000256" key="3">
    <source>
        <dbReference type="ARBA" id="ARBA00022692"/>
    </source>
</evidence>
<feature type="transmembrane region" description="Helical" evidence="6">
    <location>
        <begin position="12"/>
        <end position="32"/>
    </location>
</feature>
<name>A0A8T0SV24_PANVG</name>
<dbReference type="InterPro" id="IPR040226">
    <property type="entry name" value="THH1/TOM1/TOM3"/>
</dbReference>
<dbReference type="InterPro" id="IPR009457">
    <property type="entry name" value="THH1/TOM1/TOM3_dom"/>
</dbReference>
<dbReference type="PANTHER" id="PTHR31142">
    <property type="entry name" value="TOBAMOVIRUS MULTIPLICATION PROTEIN 1-LIKE ISOFORM X1"/>
    <property type="match status" value="1"/>
</dbReference>
<dbReference type="Proteomes" id="UP000823388">
    <property type="component" value="Chromosome 5K"/>
</dbReference>
<feature type="transmembrane region" description="Helical" evidence="6">
    <location>
        <begin position="133"/>
        <end position="160"/>
    </location>
</feature>
<dbReference type="Pfam" id="PF06454">
    <property type="entry name" value="THH1_TOM1-3_dom"/>
    <property type="match status" value="2"/>
</dbReference>
<dbReference type="GO" id="GO:0005774">
    <property type="term" value="C:vacuolar membrane"/>
    <property type="evidence" value="ECO:0007669"/>
    <property type="project" value="UniProtKB-SubCell"/>
</dbReference>
<dbReference type="AlphaFoldDB" id="A0A8T0SV24"/>
<feature type="transmembrane region" description="Helical" evidence="6">
    <location>
        <begin position="106"/>
        <end position="127"/>
    </location>
</feature>
<reference evidence="8" key="1">
    <citation type="submission" date="2020-05" db="EMBL/GenBank/DDBJ databases">
        <title>WGS assembly of Panicum virgatum.</title>
        <authorList>
            <person name="Lovell J.T."/>
            <person name="Jenkins J."/>
            <person name="Shu S."/>
            <person name="Juenger T.E."/>
            <person name="Schmutz J."/>
        </authorList>
    </citation>
    <scope>NUCLEOTIDE SEQUENCE</scope>
    <source>
        <strain evidence="8">AP13</strain>
    </source>
</reference>
<comment type="subcellular location">
    <subcellularLocation>
        <location evidence="1">Vacuole membrane</location>
        <topology evidence="1">Multi-pass membrane protein</topology>
    </subcellularLocation>
</comment>
<comment type="caution">
    <text evidence="8">The sequence shown here is derived from an EMBL/GenBank/DDBJ whole genome shotgun (WGS) entry which is preliminary data.</text>
</comment>
<keyword evidence="3 6" id="KW-0812">Transmembrane</keyword>
<sequence length="405" mass="46057">MLRLDPSRDSGMILVHCIVALVLLDVGVSYFYPTEMCTFLPTLYSYHCYLCIEITIFDQLPLHITLNYLFQCYLPKLFTGIAMLCNVQLARIHRHNQLQGWTRQKVFHLMIGLSNIVFLLYFVSTIIATCQRWICWVHGCGFVLMASPQILLLASFLLLLSFWVDLCHQTNDEDEEDVRSHREALLDRTKTKPGIHPVNIHQRCCPGIQLGSRQKFVILVLILSFVVMFAFAILIWVGRGENPIDSSLLKRVYLDVFSVVVLVLGGALACYGALLFSKMSKVRSETVSNEKWKVASLAAVSLICFSSSAILALVTNVPVLLYWYSTDADIIYNAIILFVYYIIGSSVLSGFVLWIMRDLPHRQVVERPTESRVVTMFRERPSTTQDLQWRTAVTSSNKALKSSPI</sequence>
<evidence type="ECO:0000256" key="2">
    <source>
        <dbReference type="ARBA" id="ARBA00006779"/>
    </source>
</evidence>
<evidence type="ECO:0000259" key="7">
    <source>
        <dbReference type="Pfam" id="PF06454"/>
    </source>
</evidence>
<keyword evidence="9" id="KW-1185">Reference proteome</keyword>
<evidence type="ECO:0000256" key="5">
    <source>
        <dbReference type="ARBA" id="ARBA00023136"/>
    </source>
</evidence>
<keyword evidence="5 6" id="KW-0472">Membrane</keyword>